<dbReference type="GO" id="GO:0016757">
    <property type="term" value="F:glycosyltransferase activity"/>
    <property type="evidence" value="ECO:0007669"/>
    <property type="project" value="InterPro"/>
</dbReference>
<feature type="domain" description="Glycosyl transferase family 1" evidence="2">
    <location>
        <begin position="1"/>
        <end position="59"/>
    </location>
</feature>
<dbReference type="EMBL" id="AP022839">
    <property type="protein sequence ID" value="BCA96059.1"/>
    <property type="molecule type" value="Genomic_DNA"/>
</dbReference>
<organism evidence="3 4">
    <name type="scientific">Legionella antarctica</name>
    <dbReference type="NCBI Taxonomy" id="2708020"/>
    <lineage>
        <taxon>Bacteria</taxon>
        <taxon>Pseudomonadati</taxon>
        <taxon>Pseudomonadota</taxon>
        <taxon>Gammaproteobacteria</taxon>
        <taxon>Legionellales</taxon>
        <taxon>Legionellaceae</taxon>
        <taxon>Legionella</taxon>
    </lineage>
</organism>
<feature type="region of interest" description="Disordered" evidence="1">
    <location>
        <begin position="82"/>
        <end position="102"/>
    </location>
</feature>
<reference evidence="3" key="1">
    <citation type="journal article" date="2020" name="Microbiol. Resour. Announc.">
        <title>Complete Genome Sequence of Novel Psychrotolerant Legionella Strain TUM19329, Isolated from Antarctic Lake Sediment.</title>
        <authorList>
            <person name="Shimada S."/>
            <person name="Nakai R."/>
            <person name="Aoki K."/>
            <person name="Shimoeda N."/>
            <person name="Ohno G."/>
            <person name="Miyazaki Y."/>
            <person name="Kudoh S."/>
            <person name="Imura S."/>
            <person name="Watanabe K."/>
            <person name="Ishii Y."/>
            <person name="Tateda K."/>
        </authorList>
    </citation>
    <scope>NUCLEOTIDE SEQUENCE [LARGE SCALE GENOMIC DNA]</scope>
    <source>
        <strain evidence="3">TUM19329</strain>
    </source>
</reference>
<evidence type="ECO:0000259" key="2">
    <source>
        <dbReference type="Pfam" id="PF00534"/>
    </source>
</evidence>
<dbReference type="SUPFAM" id="SSF53756">
    <property type="entry name" value="UDP-Glycosyltransferase/glycogen phosphorylase"/>
    <property type="match status" value="1"/>
</dbReference>
<evidence type="ECO:0000313" key="4">
    <source>
        <dbReference type="Proteomes" id="UP000502894"/>
    </source>
</evidence>
<gene>
    <name evidence="3" type="ORF">TUM19329_24200</name>
</gene>
<dbReference type="Proteomes" id="UP000502894">
    <property type="component" value="Chromosome"/>
</dbReference>
<sequence>MSASLPVMLADALALPALVKENLNGYLFKPGDYDDLANKIKHFFQLPDELKNRMGQQSRHIISSHSLENTLSIYEKMYRNQLNKDSISPNEDKPKKINRKST</sequence>
<protein>
    <recommendedName>
        <fullName evidence="2">Glycosyl transferase family 1 domain-containing protein</fullName>
    </recommendedName>
</protein>
<dbReference type="InterPro" id="IPR001296">
    <property type="entry name" value="Glyco_trans_1"/>
</dbReference>
<dbReference type="Gene3D" id="3.40.50.2000">
    <property type="entry name" value="Glycogen Phosphorylase B"/>
    <property type="match status" value="2"/>
</dbReference>
<proteinExistence type="predicted"/>
<name>A0A6F8T6I0_9GAMM</name>
<accession>A0A6F8T6I0</accession>
<evidence type="ECO:0000313" key="3">
    <source>
        <dbReference type="EMBL" id="BCA96059.1"/>
    </source>
</evidence>
<keyword evidence="4" id="KW-1185">Reference proteome</keyword>
<dbReference type="Pfam" id="PF00534">
    <property type="entry name" value="Glycos_transf_1"/>
    <property type="match status" value="1"/>
</dbReference>
<dbReference type="KEGG" id="lant:TUM19329_24200"/>
<dbReference type="AlphaFoldDB" id="A0A6F8T6I0"/>
<evidence type="ECO:0000256" key="1">
    <source>
        <dbReference type="SAM" id="MobiDB-lite"/>
    </source>
</evidence>